<dbReference type="Gene3D" id="3.40.1180.10">
    <property type="entry name" value="Decaprenyl diphosphate synthase-like"/>
    <property type="match status" value="1"/>
</dbReference>
<evidence type="ECO:0000313" key="15">
    <source>
        <dbReference type="Proteomes" id="UP001465976"/>
    </source>
</evidence>
<comment type="catalytic activity">
    <reaction evidence="12">
        <text>n isopentenyl diphosphate + (2E,6E)-farnesyl diphosphate = a di-trans,poly-cis-polyprenyl diphosphate + n diphosphate</text>
        <dbReference type="Rhea" id="RHEA:53008"/>
        <dbReference type="Rhea" id="RHEA-COMP:19494"/>
        <dbReference type="ChEBI" id="CHEBI:33019"/>
        <dbReference type="ChEBI" id="CHEBI:128769"/>
        <dbReference type="ChEBI" id="CHEBI:136960"/>
        <dbReference type="ChEBI" id="CHEBI:175763"/>
        <dbReference type="EC" id="2.5.1.87"/>
    </reaction>
</comment>
<feature type="region of interest" description="Disordered" evidence="13">
    <location>
        <begin position="154"/>
        <end position="173"/>
    </location>
</feature>
<keyword evidence="15" id="KW-1185">Reference proteome</keyword>
<gene>
    <name evidence="14" type="ORF">V5O48_005622</name>
</gene>
<keyword evidence="9" id="KW-0460">Magnesium</keyword>
<evidence type="ECO:0000256" key="6">
    <source>
        <dbReference type="ARBA" id="ARBA00022679"/>
    </source>
</evidence>
<evidence type="ECO:0000256" key="10">
    <source>
        <dbReference type="ARBA" id="ARBA00022989"/>
    </source>
</evidence>
<evidence type="ECO:0000256" key="5">
    <source>
        <dbReference type="ARBA" id="ARBA00012596"/>
    </source>
</evidence>
<sequence>MGLLALPLLCLLHIIYFLVILARSIRQLIFKPKDPLPLNAPRRQIPKHLSILFIPDSDIDIRTTEQCILESLENVIGWCQQLGIERLSVYDNEGILLQNSRVIQEYFETEREPTKKETKLIDMVYPITPPASRPLSPELNCTPSVVKLQVPPSRLEQKRLSSHHSASRGKSEGTTTLYILSKDSSKSNIASVATSLAWQEYMRSKADRNSCKLSIQQFESIIEGSNGFPATDFMMVHPLNPSKYNRSPLELHGFPPWQMRLTEIYHNRSRRYYRARLIWLLPSHIKSSLLASTLTEKEFRSALDHFSGVEMRVGK</sequence>
<evidence type="ECO:0000256" key="11">
    <source>
        <dbReference type="ARBA" id="ARBA00023136"/>
    </source>
</evidence>
<keyword evidence="6" id="KW-0808">Transferase</keyword>
<dbReference type="EC" id="2.5.1.87" evidence="5"/>
<keyword evidence="10" id="KW-1133">Transmembrane helix</keyword>
<dbReference type="PANTHER" id="PTHR21528">
    <property type="entry name" value="DEHYDRODOLICHYL DIPHOSPHATE SYNTHASE COMPLEX SUBUNIT NUS1"/>
    <property type="match status" value="1"/>
</dbReference>
<dbReference type="Proteomes" id="UP001465976">
    <property type="component" value="Unassembled WGS sequence"/>
</dbReference>
<accession>A0ABR3FLW3</accession>
<evidence type="ECO:0000256" key="7">
    <source>
        <dbReference type="ARBA" id="ARBA00022692"/>
    </source>
</evidence>
<evidence type="ECO:0000256" key="13">
    <source>
        <dbReference type="SAM" id="MobiDB-lite"/>
    </source>
</evidence>
<evidence type="ECO:0000256" key="8">
    <source>
        <dbReference type="ARBA" id="ARBA00022824"/>
    </source>
</evidence>
<dbReference type="InterPro" id="IPR038887">
    <property type="entry name" value="Nus1/NgBR"/>
</dbReference>
<proteinExistence type="inferred from homology"/>
<protein>
    <recommendedName>
        <fullName evidence="5">ditrans,polycis-polyprenyl diphosphate synthase [(2E,6E)-farnesyldiphosphate specific]</fullName>
        <ecNumber evidence="5">2.5.1.87</ecNumber>
    </recommendedName>
</protein>
<comment type="caution">
    <text evidence="14">The sequence shown here is derived from an EMBL/GenBank/DDBJ whole genome shotgun (WGS) entry which is preliminary data.</text>
</comment>
<evidence type="ECO:0000256" key="12">
    <source>
        <dbReference type="ARBA" id="ARBA00047353"/>
    </source>
</evidence>
<evidence type="ECO:0000256" key="9">
    <source>
        <dbReference type="ARBA" id="ARBA00022842"/>
    </source>
</evidence>
<evidence type="ECO:0000256" key="2">
    <source>
        <dbReference type="ARBA" id="ARBA00004586"/>
    </source>
</evidence>
<comment type="pathway">
    <text evidence="3">Protein modification; protein glycosylation.</text>
</comment>
<comment type="cofactor">
    <cofactor evidence="1">
        <name>Mg(2+)</name>
        <dbReference type="ChEBI" id="CHEBI:18420"/>
    </cofactor>
</comment>
<evidence type="ECO:0000256" key="4">
    <source>
        <dbReference type="ARBA" id="ARBA00005432"/>
    </source>
</evidence>
<organism evidence="14 15">
    <name type="scientific">Marasmius crinis-equi</name>
    <dbReference type="NCBI Taxonomy" id="585013"/>
    <lineage>
        <taxon>Eukaryota</taxon>
        <taxon>Fungi</taxon>
        <taxon>Dikarya</taxon>
        <taxon>Basidiomycota</taxon>
        <taxon>Agaricomycotina</taxon>
        <taxon>Agaricomycetes</taxon>
        <taxon>Agaricomycetidae</taxon>
        <taxon>Agaricales</taxon>
        <taxon>Marasmiineae</taxon>
        <taxon>Marasmiaceae</taxon>
        <taxon>Marasmius</taxon>
    </lineage>
</organism>
<dbReference type="SUPFAM" id="SSF64005">
    <property type="entry name" value="Undecaprenyl diphosphate synthase"/>
    <property type="match status" value="1"/>
</dbReference>
<evidence type="ECO:0000256" key="1">
    <source>
        <dbReference type="ARBA" id="ARBA00001946"/>
    </source>
</evidence>
<comment type="similarity">
    <text evidence="4">Belongs to the UPP synthase family.</text>
</comment>
<reference evidence="14 15" key="1">
    <citation type="submission" date="2024-02" db="EMBL/GenBank/DDBJ databases">
        <title>A draft genome for the cacao thread blight pathogen Marasmius crinis-equi.</title>
        <authorList>
            <person name="Cohen S.P."/>
            <person name="Baruah I.K."/>
            <person name="Amoako-Attah I."/>
            <person name="Bukari Y."/>
            <person name="Meinhardt L.W."/>
            <person name="Bailey B.A."/>
        </authorList>
    </citation>
    <scope>NUCLEOTIDE SEQUENCE [LARGE SCALE GENOMIC DNA]</scope>
    <source>
        <strain evidence="14 15">GH-76</strain>
    </source>
</reference>
<dbReference type="PANTHER" id="PTHR21528:SF0">
    <property type="entry name" value="DEHYDRODOLICHYL DIPHOSPHATE SYNTHASE COMPLEX SUBUNIT NUS1"/>
    <property type="match status" value="1"/>
</dbReference>
<evidence type="ECO:0000313" key="14">
    <source>
        <dbReference type="EMBL" id="KAL0576363.1"/>
    </source>
</evidence>
<comment type="subcellular location">
    <subcellularLocation>
        <location evidence="2">Endoplasmic reticulum membrane</location>
    </subcellularLocation>
</comment>
<evidence type="ECO:0000256" key="3">
    <source>
        <dbReference type="ARBA" id="ARBA00004922"/>
    </source>
</evidence>
<dbReference type="InterPro" id="IPR036424">
    <property type="entry name" value="UPP_synth-like_sf"/>
</dbReference>
<dbReference type="EMBL" id="JBAHYK010000228">
    <property type="protein sequence ID" value="KAL0576363.1"/>
    <property type="molecule type" value="Genomic_DNA"/>
</dbReference>
<name>A0ABR3FLW3_9AGAR</name>
<keyword evidence="8" id="KW-0256">Endoplasmic reticulum</keyword>
<keyword evidence="7" id="KW-0812">Transmembrane</keyword>
<keyword evidence="11" id="KW-0472">Membrane</keyword>